<dbReference type="AlphaFoldDB" id="A0AA88ILI3"/>
<dbReference type="EMBL" id="JAUPFM010000021">
    <property type="protein sequence ID" value="KAK2816790.1"/>
    <property type="molecule type" value="Genomic_DNA"/>
</dbReference>
<name>A0AA88ILI3_CHASR</name>
<gene>
    <name evidence="2" type="ORF">Q5P01_024981</name>
</gene>
<feature type="compositionally biased region" description="Basic and acidic residues" evidence="1">
    <location>
        <begin position="38"/>
        <end position="51"/>
    </location>
</feature>
<reference evidence="2" key="1">
    <citation type="submission" date="2023-07" db="EMBL/GenBank/DDBJ databases">
        <title>Chromosome-level Genome Assembly of Striped Snakehead (Channa striata).</title>
        <authorList>
            <person name="Liu H."/>
        </authorList>
    </citation>
    <scope>NUCLEOTIDE SEQUENCE</scope>
    <source>
        <strain evidence="2">Gz</strain>
        <tissue evidence="2">Muscle</tissue>
    </source>
</reference>
<evidence type="ECO:0000256" key="1">
    <source>
        <dbReference type="SAM" id="MobiDB-lite"/>
    </source>
</evidence>
<proteinExistence type="predicted"/>
<feature type="non-terminal residue" evidence="2">
    <location>
        <position position="57"/>
    </location>
</feature>
<evidence type="ECO:0000313" key="3">
    <source>
        <dbReference type="Proteomes" id="UP001187415"/>
    </source>
</evidence>
<dbReference type="Proteomes" id="UP001187415">
    <property type="component" value="Unassembled WGS sequence"/>
</dbReference>
<evidence type="ECO:0000313" key="2">
    <source>
        <dbReference type="EMBL" id="KAK2816790.1"/>
    </source>
</evidence>
<keyword evidence="3" id="KW-1185">Reference proteome</keyword>
<organism evidence="2 3">
    <name type="scientific">Channa striata</name>
    <name type="common">Snakehead murrel</name>
    <name type="synonym">Ophicephalus striatus</name>
    <dbReference type="NCBI Taxonomy" id="64152"/>
    <lineage>
        <taxon>Eukaryota</taxon>
        <taxon>Metazoa</taxon>
        <taxon>Chordata</taxon>
        <taxon>Craniata</taxon>
        <taxon>Vertebrata</taxon>
        <taxon>Euteleostomi</taxon>
        <taxon>Actinopterygii</taxon>
        <taxon>Neopterygii</taxon>
        <taxon>Teleostei</taxon>
        <taxon>Neoteleostei</taxon>
        <taxon>Acanthomorphata</taxon>
        <taxon>Anabantaria</taxon>
        <taxon>Anabantiformes</taxon>
        <taxon>Channoidei</taxon>
        <taxon>Channidae</taxon>
        <taxon>Channa</taxon>
    </lineage>
</organism>
<feature type="region of interest" description="Disordered" evidence="1">
    <location>
        <begin position="35"/>
        <end position="57"/>
    </location>
</feature>
<protein>
    <submittedName>
        <fullName evidence="2">Uncharacterized protein</fullName>
    </submittedName>
</protein>
<sequence length="57" mass="6931">MDEVWVLCSPFPPWETPRSQTWDWCSLTPLRNQDLEQVQDRSRRPPWKQDEEQSTLT</sequence>
<accession>A0AA88ILI3</accession>
<comment type="caution">
    <text evidence="2">The sequence shown here is derived from an EMBL/GenBank/DDBJ whole genome shotgun (WGS) entry which is preliminary data.</text>
</comment>